<keyword evidence="2" id="KW-1185">Reference proteome</keyword>
<gene>
    <name evidence="1" type="ORF">NDK43_23525</name>
</gene>
<dbReference type="Proteomes" id="UP001523262">
    <property type="component" value="Unassembled WGS sequence"/>
</dbReference>
<reference evidence="1 2" key="1">
    <citation type="submission" date="2022-06" db="EMBL/GenBank/DDBJ databases">
        <authorList>
            <person name="Jeon C.O."/>
        </authorList>
    </citation>
    <scope>NUCLEOTIDE SEQUENCE [LARGE SCALE GENOMIC DNA]</scope>
    <source>
        <strain evidence="1 2">KCTC 13943</strain>
    </source>
</reference>
<organism evidence="1 2">
    <name type="scientific">Neobacillus pocheonensis</name>
    <dbReference type="NCBI Taxonomy" id="363869"/>
    <lineage>
        <taxon>Bacteria</taxon>
        <taxon>Bacillati</taxon>
        <taxon>Bacillota</taxon>
        <taxon>Bacilli</taxon>
        <taxon>Bacillales</taxon>
        <taxon>Bacillaceae</taxon>
        <taxon>Neobacillus</taxon>
    </lineage>
</organism>
<sequence length="873" mass="104939">MKSIANVVDLVESYYKDIKLHFETELENKELLKVAAILSFLNHVNLKDDENIEVICEIANIEKETFSNLISKLHHMEIIDIYEDELIKISDQILSVYLFYLTIFKEKLLSYKLLLDKYYPRLKNRIVENLNSVFSYFYKEDNLKLVKEAIKKKYEEDIKSSSEEELEEYLKLFWIALEIEGLLYAKNKIEGFPIEEITVNFKFELTNNDKRYSNILTLLAQYKNSRYYLEAIDLILLYLEKKPSEFSSVYYVLTDNFGFDEKSAGYGYTQELELLKKIEQRYSLKKDILFTNFLVEILEYYLKFNHEHTRLKGNKMVTFYNIPLYLEDNLPEIRERVWERLRELYKQRIHLDDIHECLYNYARGNIELIDIDILKFDKNFIEIIINEIKEFTLEQSIVFNRLKNLLQRYEVCLNDDLEELINTYEYQIYQKLFSEAKHKESDRLAEEAELIAWSNELSEENFRCLFKICNEVITIEYLSSKKYVAGNRIETLLLNTPQNKRMNILDVFFNANIKINVHPGNIIKSIEDLEQLENNILPLEFFNKSYWLYYIYRECSFSTTNGDLLKKIYDYFNQPEGEVVGYSRDISFLESFIGIDDNVFINVINSLLKQEDIVVLRGLEHFLNSFIDNEKYIASYLKNDVDLLKNIYLRFLKIKQYFDYDSGILKVLTRWNPNILKEILEDIFENETTTHKFKEDIDLQFIWEEENWRELSESISELIVKYIKAPNKYFATMDLLEKILHLGTKRSNEFSYRLFEWIDSKITLWAEDEELIKVLFECLSNFNDDQQIEWILKLIQIKSEFDFFTKIPFFSHIFSWSGSEIPSLKGRQLFYKQLENRIEGIQFLEHKHWLQKKMDSIEHRIREVKIKELIEDI</sequence>
<evidence type="ECO:0000313" key="1">
    <source>
        <dbReference type="EMBL" id="MCM2534765.1"/>
    </source>
</evidence>
<evidence type="ECO:0000313" key="2">
    <source>
        <dbReference type="Proteomes" id="UP001523262"/>
    </source>
</evidence>
<accession>A0ABT0WEM0</accession>
<proteinExistence type="predicted"/>
<comment type="caution">
    <text evidence="1">The sequence shown here is derived from an EMBL/GenBank/DDBJ whole genome shotgun (WGS) entry which is preliminary data.</text>
</comment>
<protein>
    <submittedName>
        <fullName evidence="1">Uncharacterized protein</fullName>
    </submittedName>
</protein>
<dbReference type="EMBL" id="JAMQCR010000002">
    <property type="protein sequence ID" value="MCM2534765.1"/>
    <property type="molecule type" value="Genomic_DNA"/>
</dbReference>
<name>A0ABT0WEM0_9BACI</name>